<dbReference type="Proteomes" id="UP000283895">
    <property type="component" value="Unassembled WGS sequence"/>
</dbReference>
<sequence>MARTSRLRPHDVYGSPQSSIGHRGMGRKTSYPSSPIMARLSSHRLASPTMAATESRASGRWDPVIQSAKLSGPAEALHFAPRFFVGILRLSAHPTPRRAATVLARTWHAELPWGLPSTFGAPNSSPSLEILEVGGI</sequence>
<evidence type="ECO:0000313" key="3">
    <source>
        <dbReference type="Proteomes" id="UP000283895"/>
    </source>
</evidence>
<proteinExistence type="predicted"/>
<dbReference type="AlphaFoldDB" id="A0A423W158"/>
<gene>
    <name evidence="2" type="ORF">VMCG_07485</name>
</gene>
<accession>A0A423W158</accession>
<feature type="region of interest" description="Disordered" evidence="1">
    <location>
        <begin position="1"/>
        <end position="34"/>
    </location>
</feature>
<dbReference type="EMBL" id="LKEA01000030">
    <property type="protein sequence ID" value="ROV97066.1"/>
    <property type="molecule type" value="Genomic_DNA"/>
</dbReference>
<protein>
    <submittedName>
        <fullName evidence="2">Uncharacterized protein</fullName>
    </submittedName>
</protein>
<evidence type="ECO:0000256" key="1">
    <source>
        <dbReference type="SAM" id="MobiDB-lite"/>
    </source>
</evidence>
<reference evidence="2 3" key="1">
    <citation type="submission" date="2015-09" db="EMBL/GenBank/DDBJ databases">
        <title>Host preference determinants of Valsa canker pathogens revealed by comparative genomics.</title>
        <authorList>
            <person name="Yin Z."/>
            <person name="Huang L."/>
        </authorList>
    </citation>
    <scope>NUCLEOTIDE SEQUENCE [LARGE SCALE GENOMIC DNA]</scope>
    <source>
        <strain evidence="2 3">03-1</strain>
    </source>
</reference>
<evidence type="ECO:0000313" key="2">
    <source>
        <dbReference type="EMBL" id="ROV97066.1"/>
    </source>
</evidence>
<name>A0A423W158_9PEZI</name>
<keyword evidence="3" id="KW-1185">Reference proteome</keyword>
<organism evidence="2 3">
    <name type="scientific">Cytospora schulzeri</name>
    <dbReference type="NCBI Taxonomy" id="448051"/>
    <lineage>
        <taxon>Eukaryota</taxon>
        <taxon>Fungi</taxon>
        <taxon>Dikarya</taxon>
        <taxon>Ascomycota</taxon>
        <taxon>Pezizomycotina</taxon>
        <taxon>Sordariomycetes</taxon>
        <taxon>Sordariomycetidae</taxon>
        <taxon>Diaporthales</taxon>
        <taxon>Cytosporaceae</taxon>
        <taxon>Cytospora</taxon>
    </lineage>
</organism>
<comment type="caution">
    <text evidence="2">The sequence shown here is derived from an EMBL/GenBank/DDBJ whole genome shotgun (WGS) entry which is preliminary data.</text>
</comment>